<dbReference type="Gene3D" id="3.90.1200.10">
    <property type="match status" value="1"/>
</dbReference>
<dbReference type="PANTHER" id="PTHR11012">
    <property type="entry name" value="PROTEIN KINASE-LIKE DOMAIN-CONTAINING"/>
    <property type="match status" value="1"/>
</dbReference>
<dbReference type="KEGG" id="gmw:113513217"/>
<accession>A0A6J1WGB9</accession>
<organism evidence="2 3">
    <name type="scientific">Galleria mellonella</name>
    <name type="common">Greater wax moth</name>
    <dbReference type="NCBI Taxonomy" id="7137"/>
    <lineage>
        <taxon>Eukaryota</taxon>
        <taxon>Metazoa</taxon>
        <taxon>Ecdysozoa</taxon>
        <taxon>Arthropoda</taxon>
        <taxon>Hexapoda</taxon>
        <taxon>Insecta</taxon>
        <taxon>Pterygota</taxon>
        <taxon>Neoptera</taxon>
        <taxon>Endopterygota</taxon>
        <taxon>Lepidoptera</taxon>
        <taxon>Glossata</taxon>
        <taxon>Ditrysia</taxon>
        <taxon>Pyraloidea</taxon>
        <taxon>Pyralidae</taxon>
        <taxon>Galleriinae</taxon>
        <taxon>Galleria</taxon>
    </lineage>
</organism>
<dbReference type="GeneID" id="113513217"/>
<dbReference type="InParanoid" id="A0A6J1WGB9"/>
<proteinExistence type="predicted"/>
<evidence type="ECO:0000313" key="2">
    <source>
        <dbReference type="Proteomes" id="UP001652740"/>
    </source>
</evidence>
<evidence type="ECO:0000259" key="1">
    <source>
        <dbReference type="SMART" id="SM00587"/>
    </source>
</evidence>
<dbReference type="InterPro" id="IPR015897">
    <property type="entry name" value="CHK_kinase-like"/>
</dbReference>
<dbReference type="RefSeq" id="XP_026753008.2">
    <property type="nucleotide sequence ID" value="XM_026897207.3"/>
</dbReference>
<dbReference type="SUPFAM" id="SSF56112">
    <property type="entry name" value="Protein kinase-like (PK-like)"/>
    <property type="match status" value="1"/>
</dbReference>
<dbReference type="Proteomes" id="UP001652740">
    <property type="component" value="Unplaced"/>
</dbReference>
<dbReference type="InterPro" id="IPR004119">
    <property type="entry name" value="EcKL"/>
</dbReference>
<protein>
    <submittedName>
        <fullName evidence="3">Uncharacterized protein LOC113513217</fullName>
    </submittedName>
</protein>
<dbReference type="AlphaFoldDB" id="A0A6J1WGB9"/>
<gene>
    <name evidence="3" type="primary">LOC113513217</name>
</gene>
<sequence length="416" mass="48377">MTILKYNGEISDISADTIEFIDNVLTKKFGFENKKVRIEPVGKIGDNFASQVKRIIVEDDSEPFGMLLKSLPVIEDTAEAVFDVQLLFNNEILMYEILSKFKDFQTNAGIPKTDQFKFPQCYGFGINKDFILLEDLKISNFTMLDKFEPLSNDCVNIVLKKFAMFHGLSYVLKYQEPEKYKDLKEGLVDPFNSKEHFISQFQMTLELIEKDTINIVDQEKYKNVLKNSLSQMISYTAVLDKNAEMSQYSVITHGDCWTNNILFQIKEGKPVECILIDYQLSKHRSPAWDLLHMIFNCTNSASRHDYYLEWIDYYHSELDKSLSYFGLKSEIVYPRYELDADLKKYAKILFSHSVFATMMVMRKPEDSLILKEAMDEQDVDKFTEAMKASNLDEDSKKRTKNIIEGLIDTVLEFNLM</sequence>
<evidence type="ECO:0000313" key="3">
    <source>
        <dbReference type="RefSeq" id="XP_026753008.2"/>
    </source>
</evidence>
<reference evidence="3" key="1">
    <citation type="submission" date="2025-08" db="UniProtKB">
        <authorList>
            <consortium name="RefSeq"/>
        </authorList>
    </citation>
    <scope>IDENTIFICATION</scope>
    <source>
        <tissue evidence="3">Whole larvae</tissue>
    </source>
</reference>
<dbReference type="SMART" id="SM00587">
    <property type="entry name" value="CHK"/>
    <property type="match status" value="1"/>
</dbReference>
<feature type="domain" description="CHK kinase-like" evidence="1">
    <location>
        <begin position="131"/>
        <end position="324"/>
    </location>
</feature>
<dbReference type="PANTHER" id="PTHR11012:SF30">
    <property type="entry name" value="PROTEIN KINASE-LIKE DOMAIN-CONTAINING"/>
    <property type="match status" value="1"/>
</dbReference>
<dbReference type="Pfam" id="PF02958">
    <property type="entry name" value="EcKL"/>
    <property type="match status" value="1"/>
</dbReference>
<keyword evidence="2" id="KW-1185">Reference proteome</keyword>
<name>A0A6J1WGB9_GALME</name>
<dbReference type="InterPro" id="IPR011009">
    <property type="entry name" value="Kinase-like_dom_sf"/>
</dbReference>